<feature type="region of interest" description="Disordered" evidence="6">
    <location>
        <begin position="378"/>
        <end position="470"/>
    </location>
</feature>
<dbReference type="GO" id="GO:0000122">
    <property type="term" value="P:negative regulation of transcription by RNA polymerase II"/>
    <property type="evidence" value="ECO:0007669"/>
    <property type="project" value="TreeGrafter"/>
</dbReference>
<dbReference type="EMBL" id="JAVEPI010000002">
    <property type="protein sequence ID" value="KAK1443490.1"/>
    <property type="molecule type" value="Genomic_DNA"/>
</dbReference>
<name>A0AAD8P9E5_BABGI</name>
<dbReference type="PANTHER" id="PTHR10865:SF28">
    <property type="entry name" value="ELM2 DOMAIN-CONTAINING PROTEIN"/>
    <property type="match status" value="1"/>
</dbReference>
<keyword evidence="9" id="KW-1185">Reference proteome</keyword>
<dbReference type="InterPro" id="IPR017884">
    <property type="entry name" value="SANT_dom"/>
</dbReference>
<keyword evidence="4" id="KW-0238">DNA-binding</keyword>
<dbReference type="Proteomes" id="UP001230268">
    <property type="component" value="Unassembled WGS sequence"/>
</dbReference>
<evidence type="ECO:0000259" key="7">
    <source>
        <dbReference type="PROSITE" id="PS51293"/>
    </source>
</evidence>
<feature type="domain" description="SANT" evidence="7">
    <location>
        <begin position="625"/>
        <end position="676"/>
    </location>
</feature>
<evidence type="ECO:0000256" key="5">
    <source>
        <dbReference type="ARBA" id="ARBA00023242"/>
    </source>
</evidence>
<reference evidence="8" key="1">
    <citation type="submission" date="2023-08" db="EMBL/GenBank/DDBJ databases">
        <title>Draft sequence of the Babesia gibsoni genome.</title>
        <authorList>
            <person name="Yamagishi J.Y."/>
            <person name="Xuan X.X."/>
        </authorList>
    </citation>
    <scope>NUCLEOTIDE SEQUENCE</scope>
    <source>
        <strain evidence="8">Azabu</strain>
    </source>
</reference>
<evidence type="ECO:0000313" key="9">
    <source>
        <dbReference type="Proteomes" id="UP001230268"/>
    </source>
</evidence>
<sequence>MDRDRAYYSTRRPSRLRNSYPRSSPERIVESVRSNVAYRRAVGDDYGDMEGGYRDAVKSEYGTRYQRYISEDSYARQYNRTYSYPRRDLYNGGYAEYNTRSRRYLNVDNSYMDSRYPEPINGTPSSRNNTRSRSTHIVPDDINKIPRRAPSKWGDSMDIPDRKPSNSNGRMQLRYTGRQRFDVGLEDAYYYEHKRYEKETAQKERQIRVLQQSPRKIRAEADVIKPEENHIRVNVIPDKETETLISDKKPVLADAEVGEMAPTATVQDGVIDTLESEGILFVPETPVKKKRGRPKGAKTTKISTSSKKRAKKKEERDTTDTESSEQSVVNILAQPKRMSARIRMNNGGTPYSSAFTTDDEIYEEQLQKVIALSIKEATETPQTTSKTRVSSTSDSMESGSKTKESTGVSTEDDLYDGDYVPSTPKAQNKSKAKKTKEGASPTTTPKKKAKTQSKTKVTKRSKEVPSAVPETQEVKAQVEEQKKSVQTSEATIPVVNDGPGSAKMLFFEQYLDMSERMYCGKPLCVRQVDEEVNANSIQDIIKHEGETDTSVTVKKENDSVLVANSTNLDKKVLSNKPSASEKTAAESGQCQESVEDELFDFQCSTLELRFRVAFAMLTSDVRQSQMIDLWGPKELVLFELGMFKHGKEFHEIQRNIPTKTVQEIADMYYFWKKTNRYKLWKANRLY</sequence>
<feature type="compositionally biased region" description="Basic residues" evidence="6">
    <location>
        <begin position="445"/>
        <end position="459"/>
    </location>
</feature>
<feature type="region of interest" description="Disordered" evidence="6">
    <location>
        <begin position="1"/>
        <end position="24"/>
    </location>
</feature>
<proteinExistence type="predicted"/>
<dbReference type="FunFam" id="1.10.10.60:FF:000012">
    <property type="entry name" value="Metastasis-associated 1 family, member 3"/>
    <property type="match status" value="1"/>
</dbReference>
<comment type="caution">
    <text evidence="8">The sequence shown here is derived from an EMBL/GenBank/DDBJ whole genome shotgun (WGS) entry which is preliminary data.</text>
</comment>
<evidence type="ECO:0000256" key="1">
    <source>
        <dbReference type="ARBA" id="ARBA00022723"/>
    </source>
</evidence>
<dbReference type="GO" id="GO:0003677">
    <property type="term" value="F:DNA binding"/>
    <property type="evidence" value="ECO:0007669"/>
    <property type="project" value="UniProtKB-KW"/>
</dbReference>
<feature type="region of interest" description="Disordered" evidence="6">
    <location>
        <begin position="284"/>
        <end position="334"/>
    </location>
</feature>
<feature type="compositionally biased region" description="Low complexity" evidence="6">
    <location>
        <begin position="121"/>
        <end position="132"/>
    </location>
</feature>
<evidence type="ECO:0000256" key="4">
    <source>
        <dbReference type="ARBA" id="ARBA00023125"/>
    </source>
</evidence>
<dbReference type="InterPro" id="IPR040138">
    <property type="entry name" value="MIER/MTA"/>
</dbReference>
<dbReference type="GO" id="GO:0003714">
    <property type="term" value="F:transcription corepressor activity"/>
    <property type="evidence" value="ECO:0007669"/>
    <property type="project" value="TreeGrafter"/>
</dbReference>
<keyword evidence="2" id="KW-0863">Zinc-finger</keyword>
<feature type="compositionally biased region" description="Basic residues" evidence="6">
    <location>
        <begin position="288"/>
        <end position="298"/>
    </location>
</feature>
<keyword evidence="5" id="KW-0539">Nucleus</keyword>
<evidence type="ECO:0000256" key="6">
    <source>
        <dbReference type="SAM" id="MobiDB-lite"/>
    </source>
</evidence>
<dbReference type="PANTHER" id="PTHR10865">
    <property type="entry name" value="METASTASIS-ASSOCIATED PROTEIN AND MESODERM INDUCTION EARLY RESPONSE PROTEIN"/>
    <property type="match status" value="1"/>
</dbReference>
<gene>
    <name evidence="8" type="ORF">BgAZ_203660</name>
</gene>
<dbReference type="Gene3D" id="1.10.10.60">
    <property type="entry name" value="Homeodomain-like"/>
    <property type="match status" value="1"/>
</dbReference>
<dbReference type="GO" id="GO:0042826">
    <property type="term" value="F:histone deacetylase binding"/>
    <property type="evidence" value="ECO:0007669"/>
    <property type="project" value="TreeGrafter"/>
</dbReference>
<feature type="region of interest" description="Disordered" evidence="6">
    <location>
        <begin position="115"/>
        <end position="170"/>
    </location>
</feature>
<keyword evidence="3" id="KW-0862">Zinc</keyword>
<accession>A0AAD8P9E5</accession>
<evidence type="ECO:0000313" key="8">
    <source>
        <dbReference type="EMBL" id="KAK1443490.1"/>
    </source>
</evidence>
<evidence type="ECO:0000256" key="2">
    <source>
        <dbReference type="ARBA" id="ARBA00022771"/>
    </source>
</evidence>
<dbReference type="InterPro" id="IPR009057">
    <property type="entry name" value="Homeodomain-like_sf"/>
</dbReference>
<organism evidence="8 9">
    <name type="scientific">Babesia gibsoni</name>
    <dbReference type="NCBI Taxonomy" id="33632"/>
    <lineage>
        <taxon>Eukaryota</taxon>
        <taxon>Sar</taxon>
        <taxon>Alveolata</taxon>
        <taxon>Apicomplexa</taxon>
        <taxon>Aconoidasida</taxon>
        <taxon>Piroplasmida</taxon>
        <taxon>Babesiidae</taxon>
        <taxon>Babesia</taxon>
    </lineage>
</organism>
<dbReference type="GO" id="GO:0008270">
    <property type="term" value="F:zinc ion binding"/>
    <property type="evidence" value="ECO:0007669"/>
    <property type="project" value="UniProtKB-KW"/>
</dbReference>
<dbReference type="SUPFAM" id="SSF46689">
    <property type="entry name" value="Homeodomain-like"/>
    <property type="match status" value="1"/>
</dbReference>
<keyword evidence="1" id="KW-0479">Metal-binding</keyword>
<dbReference type="PROSITE" id="PS51293">
    <property type="entry name" value="SANT"/>
    <property type="match status" value="1"/>
</dbReference>
<dbReference type="AlphaFoldDB" id="A0AAD8P9E5"/>
<feature type="compositionally biased region" description="Polar residues" evidence="6">
    <location>
        <begin position="379"/>
        <end position="409"/>
    </location>
</feature>
<dbReference type="SMART" id="SM00717">
    <property type="entry name" value="SANT"/>
    <property type="match status" value="1"/>
</dbReference>
<evidence type="ECO:0000256" key="3">
    <source>
        <dbReference type="ARBA" id="ARBA00022833"/>
    </source>
</evidence>
<dbReference type="GO" id="GO:0005654">
    <property type="term" value="C:nucleoplasm"/>
    <property type="evidence" value="ECO:0007669"/>
    <property type="project" value="TreeGrafter"/>
</dbReference>
<protein>
    <recommendedName>
        <fullName evidence="7">SANT domain-containing protein</fullName>
    </recommendedName>
</protein>
<dbReference type="InterPro" id="IPR001005">
    <property type="entry name" value="SANT/Myb"/>
</dbReference>